<keyword evidence="3" id="KW-1185">Reference proteome</keyword>
<dbReference type="OrthoDB" id="185578at2"/>
<dbReference type="Proteomes" id="UP000199659">
    <property type="component" value="Unassembled WGS sequence"/>
</dbReference>
<evidence type="ECO:0000259" key="1">
    <source>
        <dbReference type="Pfam" id="PF09359"/>
    </source>
</evidence>
<protein>
    <submittedName>
        <fullName evidence="2">VTC domain-containing protein</fullName>
    </submittedName>
</protein>
<evidence type="ECO:0000313" key="2">
    <source>
        <dbReference type="EMBL" id="SFR70975.1"/>
    </source>
</evidence>
<proteinExistence type="predicted"/>
<feature type="domain" description="VTC" evidence="1">
    <location>
        <begin position="13"/>
        <end position="228"/>
    </location>
</feature>
<name>A0A1I6IW58_9FIRM</name>
<organism evidence="2 3">
    <name type="scientific">Anaeromicropila populeti</name>
    <dbReference type="NCBI Taxonomy" id="37658"/>
    <lineage>
        <taxon>Bacteria</taxon>
        <taxon>Bacillati</taxon>
        <taxon>Bacillota</taxon>
        <taxon>Clostridia</taxon>
        <taxon>Lachnospirales</taxon>
        <taxon>Lachnospiraceae</taxon>
        <taxon>Anaeromicropila</taxon>
    </lineage>
</organism>
<dbReference type="GO" id="GO:0006799">
    <property type="term" value="P:polyphosphate biosynthetic process"/>
    <property type="evidence" value="ECO:0007669"/>
    <property type="project" value="UniProtKB-ARBA"/>
</dbReference>
<evidence type="ECO:0000313" key="3">
    <source>
        <dbReference type="Proteomes" id="UP000199659"/>
    </source>
</evidence>
<sequence>MEVHKAIISSFERVEKKYLMTQEQFELFKKMTESYITLDQYGLHTICNIYYDTDTYDLIRHSIEKPKYKEKLRLRSYGIPTKSDMVFIELKKKWKGVVYKRRTSMSLEEAEAYLEHGVKPERQDQIRREIDYFISFYKPQKKLFLAYDRLAFFGNEDSEVRITVDQNIRSRTTDLQLSNGDHGNFLLPKDQFLMEIKVAGAFPMWLTKILSELSIYPVSFSKYGNIYKKSLVLGGTKLC</sequence>
<dbReference type="STRING" id="37658.SAMN05661086_01175"/>
<dbReference type="InterPro" id="IPR042267">
    <property type="entry name" value="VTC_sf"/>
</dbReference>
<dbReference type="Pfam" id="PF09359">
    <property type="entry name" value="VTC"/>
    <property type="match status" value="1"/>
</dbReference>
<dbReference type="Gene3D" id="3.20.100.30">
    <property type="entry name" value="VTC, catalytic tunnel domain"/>
    <property type="match status" value="1"/>
</dbReference>
<dbReference type="RefSeq" id="WP_092559773.1">
    <property type="nucleotide sequence ID" value="NZ_FOYZ01000004.1"/>
</dbReference>
<dbReference type="CDD" id="cd07750">
    <property type="entry name" value="PolyPPase_VTC_like"/>
    <property type="match status" value="1"/>
</dbReference>
<accession>A0A1I6IW58</accession>
<dbReference type="EMBL" id="FOYZ01000004">
    <property type="protein sequence ID" value="SFR70975.1"/>
    <property type="molecule type" value="Genomic_DNA"/>
</dbReference>
<reference evidence="2 3" key="1">
    <citation type="submission" date="2016-10" db="EMBL/GenBank/DDBJ databases">
        <authorList>
            <person name="de Groot N.N."/>
        </authorList>
    </citation>
    <scope>NUCLEOTIDE SEQUENCE [LARGE SCALE GENOMIC DNA]</scope>
    <source>
        <strain evidence="2 3">743A</strain>
    </source>
</reference>
<gene>
    <name evidence="2" type="ORF">SAMN05661086_01175</name>
</gene>
<dbReference type="AlphaFoldDB" id="A0A1I6IW58"/>
<dbReference type="InterPro" id="IPR018966">
    <property type="entry name" value="VTC_domain"/>
</dbReference>